<feature type="chain" id="PRO_5020798859" description="DUF5723 domain-containing protein" evidence="1">
    <location>
        <begin position="27"/>
        <end position="571"/>
    </location>
</feature>
<keyword evidence="1" id="KW-0732">Signal</keyword>
<evidence type="ECO:0000256" key="1">
    <source>
        <dbReference type="SAM" id="SignalP"/>
    </source>
</evidence>
<dbReference type="Proteomes" id="UP000292884">
    <property type="component" value="Unassembled WGS sequence"/>
</dbReference>
<dbReference type="EMBL" id="SJSK01000005">
    <property type="protein sequence ID" value="TCC88673.1"/>
    <property type="molecule type" value="Genomic_DNA"/>
</dbReference>
<evidence type="ECO:0008006" key="4">
    <source>
        <dbReference type="Google" id="ProtNLM"/>
    </source>
</evidence>
<evidence type="ECO:0000313" key="3">
    <source>
        <dbReference type="Proteomes" id="UP000292884"/>
    </source>
</evidence>
<accession>A0A4R0MPU5</accession>
<gene>
    <name evidence="2" type="ORF">EZ428_18725</name>
</gene>
<organism evidence="2 3">
    <name type="scientific">Pedobacter frigiditerrae</name>
    <dbReference type="NCBI Taxonomy" id="2530452"/>
    <lineage>
        <taxon>Bacteria</taxon>
        <taxon>Pseudomonadati</taxon>
        <taxon>Bacteroidota</taxon>
        <taxon>Sphingobacteriia</taxon>
        <taxon>Sphingobacteriales</taxon>
        <taxon>Sphingobacteriaceae</taxon>
        <taxon>Pedobacter</taxon>
    </lineage>
</organism>
<feature type="signal peptide" evidence="1">
    <location>
        <begin position="1"/>
        <end position="26"/>
    </location>
</feature>
<protein>
    <recommendedName>
        <fullName evidence="4">DUF5723 domain-containing protein</fullName>
    </recommendedName>
</protein>
<sequence>MNIAQRSLSRICCLLMALMFVGFVKAQDFSNIKQAKPFSYSGTIEARGMFYNASGIQNRRQPTSYLLSGSPTFDIYGFQIPVSFNVSEADRSFRQPFNQFGMSPTYKWITLHAGYRNLSFSPYTLGGHTMLGAGFELNPGKLRLGFMYGRLNKATTIDTTSQSLVPFSFSRKGYAAKLGYGTDRNFFEFSYLSAQDGANTKPENLPTALNIISPAKNDVGGYAFKFTFFKNIFIESTGAISLYTSDINSPLKIDSVSNDFLKKVDGLFGINATSEYYTAFSGSVGYRNRKFGLKVSYKRIDPEFKTMGAYFFNSDLENWTVNPNFTILKGKIRFSGSLGIQHDNLKKQKRAENKRIIGSANAGFDLTKSLGIDLIYTNFSDNQRAQTALFADSLRIVQTTQTIGFMPRYYLVKPNAMHVFSGAINISNLNDYNNLLSDAGPSRNISTQQYFMNYNITFPKKQLSLFVNLNNTQLTGQGLENSFTGLTLGGNSSFLKQKLQTGINCTFTTTDSNTGDDNFIINANGNLGYLVSKKQRLGFNLFVTNNKTSAINLLRSNFTETRAELSYQFKF</sequence>
<reference evidence="2 3" key="1">
    <citation type="submission" date="2019-02" db="EMBL/GenBank/DDBJ databases">
        <title>Pedobacter sp. RP-1-13 sp. nov., isolated from Arctic soil.</title>
        <authorList>
            <person name="Dahal R.H."/>
        </authorList>
    </citation>
    <scope>NUCLEOTIDE SEQUENCE [LARGE SCALE GENOMIC DNA]</scope>
    <source>
        <strain evidence="2 3">RP-1-13</strain>
    </source>
</reference>
<proteinExistence type="predicted"/>
<dbReference type="AlphaFoldDB" id="A0A4R0MPU5"/>
<comment type="caution">
    <text evidence="2">The sequence shown here is derived from an EMBL/GenBank/DDBJ whole genome shotgun (WGS) entry which is preliminary data.</text>
</comment>
<evidence type="ECO:0000313" key="2">
    <source>
        <dbReference type="EMBL" id="TCC88673.1"/>
    </source>
</evidence>
<name>A0A4R0MPU5_9SPHI</name>
<keyword evidence="3" id="KW-1185">Reference proteome</keyword>